<feature type="chain" id="PRO_5007125872" description="Lipoprotein" evidence="1">
    <location>
        <begin position="20"/>
        <end position="137"/>
    </location>
</feature>
<dbReference type="EMBL" id="LRDC01000029">
    <property type="protein sequence ID" value="KVX00977.1"/>
    <property type="molecule type" value="Genomic_DNA"/>
</dbReference>
<name>A0A106BYJ9_SHEFR</name>
<keyword evidence="1" id="KW-0732">Signal</keyword>
<evidence type="ECO:0000313" key="3">
    <source>
        <dbReference type="Proteomes" id="UP000055702"/>
    </source>
</evidence>
<feature type="signal peptide" evidence="1">
    <location>
        <begin position="1"/>
        <end position="19"/>
    </location>
</feature>
<comment type="caution">
    <text evidence="2">The sequence shown here is derived from an EMBL/GenBank/DDBJ whole genome shotgun (WGS) entry which is preliminary data.</text>
</comment>
<dbReference type="AlphaFoldDB" id="A0A106BYJ9"/>
<dbReference type="RefSeq" id="WP_059746400.1">
    <property type="nucleotide sequence ID" value="NZ_LRDC01000029.1"/>
</dbReference>
<sequence length="137" mass="15009">MRIQTLVLSLTLFSSVALSSTLIDVVKVAGKNQSQVAELLGQPTNCTKNKYGQKCSYSLAETEIVFINGKADWITIEGIDNIPFDSNALESIGIPPTKPSFKNNTTLRWSSIQGLKEVLIFKGATNSDYAYIKAFTK</sequence>
<accession>A0A106BYJ9</accession>
<reference evidence="2 3" key="1">
    <citation type="submission" date="2016-01" db="EMBL/GenBank/DDBJ databases">
        <title>Draft genome of the antarctic isolate Shewanella frigidimarina Ag06-30.</title>
        <authorList>
            <person name="Parmeciano Di Noto G."/>
            <person name="Vazquez S."/>
            <person name="Mac Cormack W."/>
            <person name="Iriarte A."/>
            <person name="Quiroga C."/>
        </authorList>
    </citation>
    <scope>NUCLEOTIDE SEQUENCE [LARGE SCALE GENOMIC DNA]</scope>
    <source>
        <strain evidence="2 3">Ag06-30</strain>
    </source>
</reference>
<organism evidence="2">
    <name type="scientific">Shewanella frigidimarina</name>
    <dbReference type="NCBI Taxonomy" id="56812"/>
    <lineage>
        <taxon>Bacteria</taxon>
        <taxon>Pseudomonadati</taxon>
        <taxon>Pseudomonadota</taxon>
        <taxon>Gammaproteobacteria</taxon>
        <taxon>Alteromonadales</taxon>
        <taxon>Shewanellaceae</taxon>
        <taxon>Shewanella</taxon>
    </lineage>
</organism>
<dbReference type="Proteomes" id="UP000055702">
    <property type="component" value="Unassembled WGS sequence"/>
</dbReference>
<protein>
    <recommendedName>
        <fullName evidence="4">Lipoprotein</fullName>
    </recommendedName>
</protein>
<proteinExistence type="predicted"/>
<evidence type="ECO:0000256" key="1">
    <source>
        <dbReference type="SAM" id="SignalP"/>
    </source>
</evidence>
<gene>
    <name evidence="2" type="ORF">AWJ07_05820</name>
</gene>
<evidence type="ECO:0000313" key="2">
    <source>
        <dbReference type="EMBL" id="KVX00977.1"/>
    </source>
</evidence>
<evidence type="ECO:0008006" key="4">
    <source>
        <dbReference type="Google" id="ProtNLM"/>
    </source>
</evidence>